<dbReference type="AlphaFoldDB" id="A0A382EH13"/>
<dbReference type="EMBL" id="UINC01044159">
    <property type="protein sequence ID" value="SVB49223.1"/>
    <property type="molecule type" value="Genomic_DNA"/>
</dbReference>
<dbReference type="InterPro" id="IPR049251">
    <property type="entry name" value="DUF6884"/>
</dbReference>
<name>A0A382EH13_9ZZZZ</name>
<proteinExistence type="predicted"/>
<evidence type="ECO:0000259" key="1">
    <source>
        <dbReference type="Pfam" id="PF21818"/>
    </source>
</evidence>
<feature type="non-terminal residue" evidence="2">
    <location>
        <position position="278"/>
    </location>
</feature>
<dbReference type="Pfam" id="PF21818">
    <property type="entry name" value="DUF6884"/>
    <property type="match status" value="1"/>
</dbReference>
<protein>
    <recommendedName>
        <fullName evidence="1">DUF6884 domain-containing protein</fullName>
    </recommendedName>
</protein>
<feature type="domain" description="DUF6884" evidence="1">
    <location>
        <begin position="47"/>
        <end position="171"/>
    </location>
</feature>
<gene>
    <name evidence="2" type="ORF">METZ01_LOCUS202077</name>
</gene>
<accession>A0A382EH13</accession>
<reference evidence="2" key="1">
    <citation type="submission" date="2018-05" db="EMBL/GenBank/DDBJ databases">
        <authorList>
            <person name="Lanie J.A."/>
            <person name="Ng W.-L."/>
            <person name="Kazmierczak K.M."/>
            <person name="Andrzejewski T.M."/>
            <person name="Davidsen T.M."/>
            <person name="Wayne K.J."/>
            <person name="Tettelin H."/>
            <person name="Glass J.I."/>
            <person name="Rusch D."/>
            <person name="Podicherti R."/>
            <person name="Tsui H.-C.T."/>
            <person name="Winkler M.E."/>
        </authorList>
    </citation>
    <scope>NUCLEOTIDE SEQUENCE</scope>
</reference>
<organism evidence="2">
    <name type="scientific">marine metagenome</name>
    <dbReference type="NCBI Taxonomy" id="408172"/>
    <lineage>
        <taxon>unclassified sequences</taxon>
        <taxon>metagenomes</taxon>
        <taxon>ecological metagenomes</taxon>
    </lineage>
</organism>
<sequence length="278" mass="32328">MKIGIITNCSKSKKQKVQQDLMALNLKEGLIDQVSNEWSEKVKGSIHETLPARDQYVGRSFKEVKKIEKIQNFNWYIISAGLGLISSEKEIPSYDLTITNGSSNSIVQKLNCNSGISDWWEKINEKFNHESFPIAKLINENKDTLFLFALTKSYFNLISSEFSKIKDKSKIRLFGFRDSNNLDLSVKNYFLPYDSSKFDGPDSENNGIKNDYPRRVMRHYVEKILSQINRPNLERESKLVEEYLSNKAPQKILKNKKYSDAFIIEKIKDFNREDYPSH</sequence>
<evidence type="ECO:0000313" key="2">
    <source>
        <dbReference type="EMBL" id="SVB49223.1"/>
    </source>
</evidence>